<evidence type="ECO:0000313" key="6">
    <source>
        <dbReference type="Proteomes" id="UP001161405"/>
    </source>
</evidence>
<dbReference type="InterPro" id="IPR016032">
    <property type="entry name" value="Sig_transdc_resp-reg_C-effctor"/>
</dbReference>
<accession>A0ABQ5UUP8</accession>
<keyword evidence="3" id="KW-0804">Transcription</keyword>
<keyword evidence="1" id="KW-0805">Transcription regulation</keyword>
<dbReference type="Gene3D" id="1.10.10.10">
    <property type="entry name" value="Winged helix-like DNA-binding domain superfamily/Winged helix DNA-binding domain"/>
    <property type="match status" value="1"/>
</dbReference>
<dbReference type="InterPro" id="IPR036388">
    <property type="entry name" value="WH-like_DNA-bd_sf"/>
</dbReference>
<evidence type="ECO:0000256" key="3">
    <source>
        <dbReference type="ARBA" id="ARBA00023163"/>
    </source>
</evidence>
<evidence type="ECO:0000259" key="4">
    <source>
        <dbReference type="PROSITE" id="PS50043"/>
    </source>
</evidence>
<dbReference type="EMBL" id="BSNI01000002">
    <property type="protein sequence ID" value="GLQ18278.1"/>
    <property type="molecule type" value="Genomic_DNA"/>
</dbReference>
<reference evidence="5" key="2">
    <citation type="submission" date="2023-01" db="EMBL/GenBank/DDBJ databases">
        <title>Draft genome sequence of Maritalea porphyrae strain NBRC 107169.</title>
        <authorList>
            <person name="Sun Q."/>
            <person name="Mori K."/>
        </authorList>
    </citation>
    <scope>NUCLEOTIDE SEQUENCE</scope>
    <source>
        <strain evidence="5">NBRC 107169</strain>
    </source>
</reference>
<protein>
    <recommendedName>
        <fullName evidence="4">HTH luxR-type domain-containing protein</fullName>
    </recommendedName>
</protein>
<dbReference type="SMART" id="SM00421">
    <property type="entry name" value="HTH_LUXR"/>
    <property type="match status" value="1"/>
</dbReference>
<dbReference type="PRINTS" id="PR00038">
    <property type="entry name" value="HTHLUXR"/>
</dbReference>
<dbReference type="SUPFAM" id="SSF46894">
    <property type="entry name" value="C-terminal effector domain of the bipartite response regulators"/>
    <property type="match status" value="1"/>
</dbReference>
<evidence type="ECO:0000256" key="1">
    <source>
        <dbReference type="ARBA" id="ARBA00023015"/>
    </source>
</evidence>
<dbReference type="Pfam" id="PF00196">
    <property type="entry name" value="GerE"/>
    <property type="match status" value="1"/>
</dbReference>
<dbReference type="PANTHER" id="PTHR44688:SF16">
    <property type="entry name" value="DNA-BINDING TRANSCRIPTIONAL ACTIVATOR DEVR_DOSR"/>
    <property type="match status" value="1"/>
</dbReference>
<gene>
    <name evidence="5" type="ORF">GCM10007879_25270</name>
</gene>
<reference evidence="5" key="1">
    <citation type="journal article" date="2014" name="Int. J. Syst. Evol. Microbiol.">
        <title>Complete genome of a new Firmicutes species belonging to the dominant human colonic microbiota ('Ruminococcus bicirculans') reveals two chromosomes and a selective capacity to utilize plant glucans.</title>
        <authorList>
            <consortium name="NISC Comparative Sequencing Program"/>
            <person name="Wegmann U."/>
            <person name="Louis P."/>
            <person name="Goesmann A."/>
            <person name="Henrissat B."/>
            <person name="Duncan S.H."/>
            <person name="Flint H.J."/>
        </authorList>
    </citation>
    <scope>NUCLEOTIDE SEQUENCE</scope>
    <source>
        <strain evidence="5">NBRC 107169</strain>
    </source>
</reference>
<dbReference type="CDD" id="cd06170">
    <property type="entry name" value="LuxR_C_like"/>
    <property type="match status" value="1"/>
</dbReference>
<keyword evidence="6" id="KW-1185">Reference proteome</keyword>
<organism evidence="5 6">
    <name type="scientific">Maritalea porphyrae</name>
    <dbReference type="NCBI Taxonomy" id="880732"/>
    <lineage>
        <taxon>Bacteria</taxon>
        <taxon>Pseudomonadati</taxon>
        <taxon>Pseudomonadota</taxon>
        <taxon>Alphaproteobacteria</taxon>
        <taxon>Hyphomicrobiales</taxon>
        <taxon>Devosiaceae</taxon>
        <taxon>Maritalea</taxon>
    </lineage>
</organism>
<dbReference type="RefSeq" id="WP_284365101.1">
    <property type="nucleotide sequence ID" value="NZ_BSNI01000002.1"/>
</dbReference>
<dbReference type="InterPro" id="IPR000792">
    <property type="entry name" value="Tscrpt_reg_LuxR_C"/>
</dbReference>
<proteinExistence type="predicted"/>
<keyword evidence="2" id="KW-0238">DNA-binding</keyword>
<feature type="domain" description="HTH luxR-type" evidence="4">
    <location>
        <begin position="50"/>
        <end position="115"/>
    </location>
</feature>
<name>A0ABQ5UUP8_9HYPH</name>
<comment type="caution">
    <text evidence="5">The sequence shown here is derived from an EMBL/GenBank/DDBJ whole genome shotgun (WGS) entry which is preliminary data.</text>
</comment>
<evidence type="ECO:0000256" key="2">
    <source>
        <dbReference type="ARBA" id="ARBA00023125"/>
    </source>
</evidence>
<dbReference type="PROSITE" id="PS50043">
    <property type="entry name" value="HTH_LUXR_2"/>
    <property type="match status" value="1"/>
</dbReference>
<dbReference type="PANTHER" id="PTHR44688">
    <property type="entry name" value="DNA-BINDING TRANSCRIPTIONAL ACTIVATOR DEVR_DOSR"/>
    <property type="match status" value="1"/>
</dbReference>
<sequence>MNELKLNKVKKSGDKDDRHLMLVNWLNENSTILQRDRSNPVPDSFELLLFARKLERLTTREFEVFEQVIEGLTAVQIGEKLKISPRTVDVHKSRFIQKMEVGNMVVAARYFAVLETLIESGQSADRLREGIAAAS</sequence>
<evidence type="ECO:0000313" key="5">
    <source>
        <dbReference type="EMBL" id="GLQ18278.1"/>
    </source>
</evidence>
<dbReference type="Proteomes" id="UP001161405">
    <property type="component" value="Unassembled WGS sequence"/>
</dbReference>